<dbReference type="EMBL" id="JACCBE010000001">
    <property type="protein sequence ID" value="NYD58870.1"/>
    <property type="molecule type" value="Genomic_DNA"/>
</dbReference>
<feature type="transmembrane region" description="Helical" evidence="1">
    <location>
        <begin position="86"/>
        <end position="107"/>
    </location>
</feature>
<feature type="transmembrane region" description="Helical" evidence="1">
    <location>
        <begin position="6"/>
        <end position="24"/>
    </location>
</feature>
<comment type="caution">
    <text evidence="2">The sequence shown here is derived from an EMBL/GenBank/DDBJ whole genome shotgun (WGS) entry which is preliminary data.</text>
</comment>
<dbReference type="Proteomes" id="UP000516957">
    <property type="component" value="Unassembled WGS sequence"/>
</dbReference>
<keyword evidence="1" id="KW-0812">Transmembrane</keyword>
<organism evidence="2 3">
    <name type="scientific">Nocardioides marinisabuli</name>
    <dbReference type="NCBI Taxonomy" id="419476"/>
    <lineage>
        <taxon>Bacteria</taxon>
        <taxon>Bacillati</taxon>
        <taxon>Actinomycetota</taxon>
        <taxon>Actinomycetes</taxon>
        <taxon>Propionibacteriales</taxon>
        <taxon>Nocardioidaceae</taxon>
        <taxon>Nocardioides</taxon>
    </lineage>
</organism>
<keyword evidence="1" id="KW-1133">Transmembrane helix</keyword>
<reference evidence="2 3" key="1">
    <citation type="submission" date="2020-07" db="EMBL/GenBank/DDBJ databases">
        <title>Sequencing the genomes of 1000 actinobacteria strains.</title>
        <authorList>
            <person name="Klenk H.-P."/>
        </authorList>
    </citation>
    <scope>NUCLEOTIDE SEQUENCE [LARGE SCALE GENOMIC DNA]</scope>
    <source>
        <strain evidence="2 3">DSM 18965</strain>
    </source>
</reference>
<sequence length="112" mass="11219">MSAGLTGLLVAATVALAVLGWLVAESALGRGADRAQARPTPAERWQRRTPLRTAGLVSLGLGVGAGALGAAALASDGADRGGGLDLVGLAVALVLVGLSLLATWWRLAGRRR</sequence>
<feature type="transmembrane region" description="Helical" evidence="1">
    <location>
        <begin position="54"/>
        <end position="74"/>
    </location>
</feature>
<dbReference type="RefSeq" id="WP_179616416.1">
    <property type="nucleotide sequence ID" value="NZ_CP059163.1"/>
</dbReference>
<keyword evidence="1" id="KW-0472">Membrane</keyword>
<evidence type="ECO:0000313" key="3">
    <source>
        <dbReference type="Proteomes" id="UP000516957"/>
    </source>
</evidence>
<evidence type="ECO:0000313" key="2">
    <source>
        <dbReference type="EMBL" id="NYD58870.1"/>
    </source>
</evidence>
<evidence type="ECO:0000256" key="1">
    <source>
        <dbReference type="SAM" id="Phobius"/>
    </source>
</evidence>
<protein>
    <submittedName>
        <fullName evidence="2">Uncharacterized protein</fullName>
    </submittedName>
</protein>
<gene>
    <name evidence="2" type="ORF">BKA08_003108</name>
</gene>
<accession>A0A7Y9JRV0</accession>
<dbReference type="AlphaFoldDB" id="A0A7Y9JRV0"/>
<proteinExistence type="predicted"/>
<keyword evidence="3" id="KW-1185">Reference proteome</keyword>
<name>A0A7Y9JRV0_9ACTN</name>